<name>A0A067LVH4_BOTB1</name>
<evidence type="ECO:0000313" key="2">
    <source>
        <dbReference type="Proteomes" id="UP000027195"/>
    </source>
</evidence>
<evidence type="ECO:0000313" key="1">
    <source>
        <dbReference type="EMBL" id="KDQ06275.1"/>
    </source>
</evidence>
<accession>A0A067LVH4</accession>
<organism evidence="1 2">
    <name type="scientific">Botryobasidium botryosum (strain FD-172 SS1)</name>
    <dbReference type="NCBI Taxonomy" id="930990"/>
    <lineage>
        <taxon>Eukaryota</taxon>
        <taxon>Fungi</taxon>
        <taxon>Dikarya</taxon>
        <taxon>Basidiomycota</taxon>
        <taxon>Agaricomycotina</taxon>
        <taxon>Agaricomycetes</taxon>
        <taxon>Cantharellales</taxon>
        <taxon>Botryobasidiaceae</taxon>
        <taxon>Botryobasidium</taxon>
    </lineage>
</organism>
<dbReference type="EMBL" id="KL198144">
    <property type="protein sequence ID" value="KDQ06275.1"/>
    <property type="molecule type" value="Genomic_DNA"/>
</dbReference>
<protein>
    <submittedName>
        <fullName evidence="1">Uncharacterized protein</fullName>
    </submittedName>
</protein>
<dbReference type="AlphaFoldDB" id="A0A067LVH4"/>
<keyword evidence="2" id="KW-1185">Reference proteome</keyword>
<dbReference type="Proteomes" id="UP000027195">
    <property type="component" value="Unassembled WGS sequence"/>
</dbReference>
<gene>
    <name evidence="1" type="ORF">BOTBODRAFT_256135</name>
</gene>
<sequence length="115" mass="12403">MGLVISCLSILKGLFCKCFPGARSQVLPSSHPLSQVSQDSASIDTDVAATSVRHQSPPFQRPIRAQYGELVTGLSVSKDAATKALDTAFRVPRFLTVFGLLEEVNAALATLEYHR</sequence>
<dbReference type="HOGENOM" id="CLU_2108639_0_0_1"/>
<proteinExistence type="predicted"/>
<reference evidence="2" key="1">
    <citation type="journal article" date="2014" name="Proc. Natl. Acad. Sci. U.S.A.">
        <title>Extensive sampling of basidiomycete genomes demonstrates inadequacy of the white-rot/brown-rot paradigm for wood decay fungi.</title>
        <authorList>
            <person name="Riley R."/>
            <person name="Salamov A.A."/>
            <person name="Brown D.W."/>
            <person name="Nagy L.G."/>
            <person name="Floudas D."/>
            <person name="Held B.W."/>
            <person name="Levasseur A."/>
            <person name="Lombard V."/>
            <person name="Morin E."/>
            <person name="Otillar R."/>
            <person name="Lindquist E.A."/>
            <person name="Sun H."/>
            <person name="LaButti K.M."/>
            <person name="Schmutz J."/>
            <person name="Jabbour D."/>
            <person name="Luo H."/>
            <person name="Baker S.E."/>
            <person name="Pisabarro A.G."/>
            <person name="Walton J.D."/>
            <person name="Blanchette R.A."/>
            <person name="Henrissat B."/>
            <person name="Martin F."/>
            <person name="Cullen D."/>
            <person name="Hibbett D.S."/>
            <person name="Grigoriev I.V."/>
        </authorList>
    </citation>
    <scope>NUCLEOTIDE SEQUENCE [LARGE SCALE GENOMIC DNA]</scope>
    <source>
        <strain evidence="2">FD-172 SS1</strain>
    </source>
</reference>
<dbReference type="InParanoid" id="A0A067LVH4"/>